<evidence type="ECO:0000259" key="2">
    <source>
        <dbReference type="Pfam" id="PF25043"/>
    </source>
</evidence>
<evidence type="ECO:0000313" key="3">
    <source>
        <dbReference type="EMBL" id="MPA36707.1"/>
    </source>
</evidence>
<dbReference type="PANTHER" id="PTHR31373">
    <property type="entry name" value="OS06G0652100 PROTEIN"/>
    <property type="match status" value="1"/>
</dbReference>
<dbReference type="InterPro" id="IPR056690">
    <property type="entry name" value="DUF7788"/>
</dbReference>
<sequence>MIRAAFGRRTAIQNANGRLTRCICHHTMELSKTDSPFRLLGPPEMHLCSVMDQSPGYTNSSMDLLVPKLNNAKLNSKQSATLTYPSTGNPCLDFFFHVVMKTPQEVLVTMLQLAWDHNPLTTLKLICYLRCARGFGKSNREGFYLAALWLQKNHPKTLACNIRTFVKFGHFKDLPEILYQLLEGPNARRNALKERRKLMRGNEEVSRIHPNLRARVKLDLKHERRMLVVKVMHTLPQEEIIAAEMLRINIVKEEARSLRKEKRIVMAKRAVEMYEYDPDYRSLHDLISDLFAKLLKSDIEYLHSGNVDKISLAAKWCPSLDSSFDRSILLCESIARRIFPRDSDPEYEGIEEAYYAYRVRDRLRKQILVPLRKALDLPEVYMSANQWNLLPYDRVASVAMKNYMKIFFRRDEERMSEFIQKVRLKKEKVAPTGSLLPPEISAIFKYNNCSEVSEFQWLKMIEEVLKKGKLKNCLVSINTKMKKKELEASIALGLLISELAEDPWKGKTITYNKFPRLLLIEGGDGQSKAEFLRNIESSLLIDFEYMFDAILEYAAQRNLSEDKMIKKIIMFTDNEFDCFTSHYSARMLTTGLWDDDYEYLCRKFQESGYTSIPEIVFWHLGRDATEILGWHKGVVTIRGFSKEALRMFLEAGESLSREFMMDFAISGEEYSKLVVHD</sequence>
<dbReference type="PIRSF" id="PIRSF015417">
    <property type="entry name" value="T31B5_30_vWA"/>
    <property type="match status" value="1"/>
</dbReference>
<organism evidence="3">
    <name type="scientific">Davidia involucrata</name>
    <name type="common">Dove tree</name>
    <dbReference type="NCBI Taxonomy" id="16924"/>
    <lineage>
        <taxon>Eukaryota</taxon>
        <taxon>Viridiplantae</taxon>
        <taxon>Streptophyta</taxon>
        <taxon>Embryophyta</taxon>
        <taxon>Tracheophyta</taxon>
        <taxon>Spermatophyta</taxon>
        <taxon>Magnoliopsida</taxon>
        <taxon>eudicotyledons</taxon>
        <taxon>Gunneridae</taxon>
        <taxon>Pentapetalae</taxon>
        <taxon>asterids</taxon>
        <taxon>Cornales</taxon>
        <taxon>Nyssaceae</taxon>
        <taxon>Davidia</taxon>
    </lineage>
</organism>
<dbReference type="EMBL" id="GHES01006149">
    <property type="protein sequence ID" value="MPA36708.1"/>
    <property type="molecule type" value="Transcribed_RNA"/>
</dbReference>
<evidence type="ECO:0000259" key="1">
    <source>
        <dbReference type="Pfam" id="PF11443"/>
    </source>
</evidence>
<proteinExistence type="predicted"/>
<dbReference type="EMBL" id="GHES01006148">
    <property type="protein sequence ID" value="MPA36707.1"/>
    <property type="molecule type" value="Transcribed_RNA"/>
</dbReference>
<reference evidence="3" key="1">
    <citation type="submission" date="2019-08" db="EMBL/GenBank/DDBJ databases">
        <title>Reference gene set and small RNA set construction with multiple tissues from Davidia involucrata Baill.</title>
        <authorList>
            <person name="Yang H."/>
            <person name="Zhou C."/>
            <person name="Li G."/>
            <person name="Wang J."/>
            <person name="Gao P."/>
            <person name="Wang M."/>
            <person name="Wang R."/>
            <person name="Zhao Y."/>
        </authorList>
    </citation>
    <scope>NUCLEOTIDE SEQUENCE</scope>
    <source>
        <tissue evidence="3">Mixed with DoveR01_LX</tissue>
    </source>
</reference>
<dbReference type="AlphaFoldDB" id="A0A5B6YXY5"/>
<dbReference type="InterPro" id="IPR058580">
    <property type="entry name" value="DUF2828"/>
</dbReference>
<gene>
    <name evidence="3" type="ORF">Din_006148</name>
    <name evidence="4" type="ORF">Din_006149</name>
</gene>
<evidence type="ECO:0000313" key="4">
    <source>
        <dbReference type="EMBL" id="MPA36708.1"/>
    </source>
</evidence>
<feature type="domain" description="DUF7788" evidence="2">
    <location>
        <begin position="477"/>
        <end position="655"/>
    </location>
</feature>
<dbReference type="Pfam" id="PF25043">
    <property type="entry name" value="DUF7788"/>
    <property type="match status" value="1"/>
</dbReference>
<accession>A0A5B6YXY5</accession>
<dbReference type="InterPro" id="IPR011205">
    <property type="entry name" value="UCP015417_vWA"/>
</dbReference>
<protein>
    <submittedName>
        <fullName evidence="3">Uncharacterized protein</fullName>
    </submittedName>
</protein>
<dbReference type="PANTHER" id="PTHR31373:SF17">
    <property type="entry name" value="OS06G0652100 PROTEIN"/>
    <property type="match status" value="1"/>
</dbReference>
<name>A0A5B6YXY5_DAVIN</name>
<dbReference type="Pfam" id="PF11443">
    <property type="entry name" value="DUF2828"/>
    <property type="match status" value="1"/>
</dbReference>
<feature type="domain" description="DUF2828" evidence="1">
    <location>
        <begin position="80"/>
        <end position="470"/>
    </location>
</feature>